<dbReference type="Pfam" id="PF02837">
    <property type="entry name" value="Glyco_hydro_2_N"/>
    <property type="match status" value="1"/>
</dbReference>
<sequence>MKKTKFYLSSLALILSLNLSAAIQPRLEYPRPQFERMEWINLNGDAWTYQFDFGKSGMENKLFNSKGFEDRINVPFCPESPLSGIGHTDFIDAMWYHRTLDIPAGWEGNHIILHFGGVDFKSTIYINGKEAFVHYGGAASFQVDITNYVKAGQKNDLVVSVFDDVRSRIQPGGKQSRRLNSYECFYTRVTGIWATVWLESVAKNGLKNCRITPDLDNSQFVFEPKFYETNDKATFTVNVKDGNKTVASLNSKASDNAFLVTKIKNVKTWSPEHPFLYDIEYIVKEDGKVIDKVKSYAGMRKAELRGNQFYLNNKPYYQRLVLDQGYYPDGQWTAPTDEALKNDIVLAKNAGFNGARLHQKVFEQRYFYWADKLGYLTWGESPSWAMDWTNPVAARNMIDEWAECVERDYNVTSLVVWSPLNETWMDDVDGQRQRLSRDLYFTTKRLDRTRPVATTSGGYHAGFDDIYTEHTYEQDPVKLYNLLKPIDEGKPYVQFADKSWAWQGEPYMIDEFGGIRWVKKMHAAEVAPESSFWGYGKDPQSLEEYYRRLEDQVNVVLSIDGITGFCYTQIVDVELEKNGIYTYDRERKFDMDRIKKIFSKSREQAKKEVADMLKKTNSN</sequence>
<proteinExistence type="inferred from homology"/>
<dbReference type="AlphaFoldDB" id="A0A2N6QTR6"/>
<feature type="signal peptide" evidence="4">
    <location>
        <begin position="1"/>
        <end position="21"/>
    </location>
</feature>
<reference evidence="8 9" key="1">
    <citation type="submission" date="2017-09" db="EMBL/GenBank/DDBJ databases">
        <title>Bacterial strain isolated from the female urinary microbiota.</title>
        <authorList>
            <person name="Thomas-White K."/>
            <person name="Kumar N."/>
            <person name="Forster S."/>
            <person name="Putonti C."/>
            <person name="Lawley T."/>
            <person name="Wolfe A.J."/>
        </authorList>
    </citation>
    <scope>NUCLEOTIDE SEQUENCE [LARGE SCALE GENOMIC DNA]</scope>
    <source>
        <strain evidence="8 9">UMB0536</strain>
    </source>
</reference>
<organism evidence="8 9">
    <name type="scientific">Hoylesella buccalis</name>
    <dbReference type="NCBI Taxonomy" id="28127"/>
    <lineage>
        <taxon>Bacteria</taxon>
        <taxon>Pseudomonadati</taxon>
        <taxon>Bacteroidota</taxon>
        <taxon>Bacteroidia</taxon>
        <taxon>Bacteroidales</taxon>
        <taxon>Prevotellaceae</taxon>
        <taxon>Hoylesella</taxon>
    </lineage>
</organism>
<dbReference type="GO" id="GO:0005975">
    <property type="term" value="P:carbohydrate metabolic process"/>
    <property type="evidence" value="ECO:0007669"/>
    <property type="project" value="InterPro"/>
</dbReference>
<dbReference type="Pfam" id="PF02836">
    <property type="entry name" value="Glyco_hydro_2_C"/>
    <property type="match status" value="1"/>
</dbReference>
<accession>A0A2N6QTR6</accession>
<dbReference type="Gene3D" id="3.20.20.80">
    <property type="entry name" value="Glycosidases"/>
    <property type="match status" value="1"/>
</dbReference>
<name>A0A2N6QTR6_9BACT</name>
<gene>
    <name evidence="8" type="ORF">CJ231_01210</name>
</gene>
<dbReference type="InterPro" id="IPR008979">
    <property type="entry name" value="Galactose-bd-like_sf"/>
</dbReference>
<feature type="chain" id="PRO_5014679063" evidence="4">
    <location>
        <begin position="22"/>
        <end position="619"/>
    </location>
</feature>
<keyword evidence="4" id="KW-0732">Signal</keyword>
<comment type="similarity">
    <text evidence="1">Belongs to the glycosyl hydrolase 2 family.</text>
</comment>
<keyword evidence="2" id="KW-0378">Hydrolase</keyword>
<feature type="domain" description="Glycoside hydrolase family 2 catalytic" evidence="6">
    <location>
        <begin position="303"/>
        <end position="473"/>
    </location>
</feature>
<dbReference type="Gene3D" id="2.60.40.10">
    <property type="entry name" value="Immunoglobulins"/>
    <property type="match status" value="1"/>
</dbReference>
<dbReference type="InterPro" id="IPR036156">
    <property type="entry name" value="Beta-gal/glucu_dom_sf"/>
</dbReference>
<dbReference type="InterPro" id="IPR013783">
    <property type="entry name" value="Ig-like_fold"/>
</dbReference>
<dbReference type="SUPFAM" id="SSF49785">
    <property type="entry name" value="Galactose-binding domain-like"/>
    <property type="match status" value="1"/>
</dbReference>
<dbReference type="GO" id="GO:0004553">
    <property type="term" value="F:hydrolase activity, hydrolyzing O-glycosyl compounds"/>
    <property type="evidence" value="ECO:0007669"/>
    <property type="project" value="InterPro"/>
</dbReference>
<dbReference type="Proteomes" id="UP000235564">
    <property type="component" value="Unassembled WGS sequence"/>
</dbReference>
<evidence type="ECO:0000259" key="7">
    <source>
        <dbReference type="Pfam" id="PF02837"/>
    </source>
</evidence>
<dbReference type="InterPro" id="IPR017853">
    <property type="entry name" value="GH"/>
</dbReference>
<evidence type="ECO:0000313" key="8">
    <source>
        <dbReference type="EMBL" id="PMC25444.1"/>
    </source>
</evidence>
<feature type="domain" description="Glycosyl hydrolases family 2 sugar binding" evidence="7">
    <location>
        <begin position="93"/>
        <end position="163"/>
    </location>
</feature>
<dbReference type="InterPro" id="IPR006102">
    <property type="entry name" value="Ig-like_GH2"/>
</dbReference>
<dbReference type="PANTHER" id="PTHR42732:SF3">
    <property type="entry name" value="HYDROLASE"/>
    <property type="match status" value="1"/>
</dbReference>
<dbReference type="Gene3D" id="2.60.120.260">
    <property type="entry name" value="Galactose-binding domain-like"/>
    <property type="match status" value="1"/>
</dbReference>
<dbReference type="Pfam" id="PF00703">
    <property type="entry name" value="Glyco_hydro_2"/>
    <property type="match status" value="1"/>
</dbReference>
<evidence type="ECO:0000313" key="9">
    <source>
        <dbReference type="Proteomes" id="UP000235564"/>
    </source>
</evidence>
<dbReference type="InterPro" id="IPR051913">
    <property type="entry name" value="GH2_Domain-Containing"/>
</dbReference>
<evidence type="ECO:0000256" key="4">
    <source>
        <dbReference type="SAM" id="SignalP"/>
    </source>
</evidence>
<dbReference type="InterPro" id="IPR006103">
    <property type="entry name" value="Glyco_hydro_2_cat"/>
</dbReference>
<dbReference type="SUPFAM" id="SSF51445">
    <property type="entry name" value="(Trans)glycosidases"/>
    <property type="match status" value="1"/>
</dbReference>
<evidence type="ECO:0000256" key="2">
    <source>
        <dbReference type="ARBA" id="ARBA00022801"/>
    </source>
</evidence>
<dbReference type="RefSeq" id="WP_102696368.1">
    <property type="nucleotide sequence ID" value="NZ_PNGJ01000001.1"/>
</dbReference>
<dbReference type="PANTHER" id="PTHR42732">
    <property type="entry name" value="BETA-GALACTOSIDASE"/>
    <property type="match status" value="1"/>
</dbReference>
<dbReference type="InterPro" id="IPR006104">
    <property type="entry name" value="Glyco_hydro_2_N"/>
</dbReference>
<dbReference type="SUPFAM" id="SSF49303">
    <property type="entry name" value="beta-Galactosidase/glucuronidase domain"/>
    <property type="match status" value="1"/>
</dbReference>
<dbReference type="OrthoDB" id="9801077at2"/>
<evidence type="ECO:0000256" key="1">
    <source>
        <dbReference type="ARBA" id="ARBA00007401"/>
    </source>
</evidence>
<dbReference type="EMBL" id="PNGJ01000001">
    <property type="protein sequence ID" value="PMC25444.1"/>
    <property type="molecule type" value="Genomic_DNA"/>
</dbReference>
<evidence type="ECO:0000256" key="3">
    <source>
        <dbReference type="ARBA" id="ARBA00023295"/>
    </source>
</evidence>
<feature type="domain" description="Glycoside hydrolase family 2 immunoglobulin-like beta-sandwich" evidence="5">
    <location>
        <begin position="208"/>
        <end position="300"/>
    </location>
</feature>
<protein>
    <submittedName>
        <fullName evidence="8">Beta-glucuronidase</fullName>
    </submittedName>
</protein>
<comment type="caution">
    <text evidence="8">The sequence shown here is derived from an EMBL/GenBank/DDBJ whole genome shotgun (WGS) entry which is preliminary data.</text>
</comment>
<keyword evidence="3" id="KW-0326">Glycosidase</keyword>
<evidence type="ECO:0000259" key="5">
    <source>
        <dbReference type="Pfam" id="PF00703"/>
    </source>
</evidence>
<evidence type="ECO:0000259" key="6">
    <source>
        <dbReference type="Pfam" id="PF02836"/>
    </source>
</evidence>